<sequence>MKITIFSSLMTKEAESVIDAAEWIRYIRDGKFKPTVDQVRSYIKLGDKDKARDWKMKLPAAVWAGECRKGRFFKHTTSRTGYAIFDFDDLRDDQILAARQLLEVFPWIVAVHVTASGRGLRVVANIGIVHIDVYRQAYEQVAERLHEITGLDLDMACKDFARASLASYDPDAYYNPQATVFPYGEEHNPLNYVPATGPDTSEDFRYLSNPVTQALNQGYRSEDAPDVDAVINRFFYTHPYVKGSRTRTMLSLGQYLRWR</sequence>
<proteinExistence type="predicted"/>
<evidence type="ECO:0000313" key="2">
    <source>
        <dbReference type="EMBL" id="MBU3836996.1"/>
    </source>
</evidence>
<organism evidence="2 3">
    <name type="scientific">Candidatus Phocaeicola faecigallinarum</name>
    <dbReference type="NCBI Taxonomy" id="2838732"/>
    <lineage>
        <taxon>Bacteria</taxon>
        <taxon>Pseudomonadati</taxon>
        <taxon>Bacteroidota</taxon>
        <taxon>Bacteroidia</taxon>
        <taxon>Bacteroidales</taxon>
        <taxon>Bacteroidaceae</taxon>
        <taxon>Phocaeicola</taxon>
    </lineage>
</organism>
<comment type="caution">
    <text evidence="2">The sequence shown here is derived from an EMBL/GenBank/DDBJ whole genome shotgun (WGS) entry which is preliminary data.</text>
</comment>
<evidence type="ECO:0000313" key="3">
    <source>
        <dbReference type="Proteomes" id="UP000783796"/>
    </source>
</evidence>
<evidence type="ECO:0000259" key="1">
    <source>
        <dbReference type="Pfam" id="PF08800"/>
    </source>
</evidence>
<feature type="non-terminal residue" evidence="2">
    <location>
        <position position="259"/>
    </location>
</feature>
<dbReference type="AlphaFoldDB" id="A0A948TA31"/>
<accession>A0A948TA31</accession>
<feature type="domain" description="BT4734-like N-terminal" evidence="1">
    <location>
        <begin position="55"/>
        <end position="174"/>
    </location>
</feature>
<dbReference type="Proteomes" id="UP000783796">
    <property type="component" value="Unassembled WGS sequence"/>
</dbReference>
<dbReference type="InterPro" id="IPR014907">
    <property type="entry name" value="BT4734-like_N"/>
</dbReference>
<dbReference type="Pfam" id="PF08800">
    <property type="entry name" value="BT4734-like_N"/>
    <property type="match status" value="1"/>
</dbReference>
<reference evidence="2" key="1">
    <citation type="journal article" date="2021" name="PeerJ">
        <title>Extensive microbial diversity within the chicken gut microbiome revealed by metagenomics and culture.</title>
        <authorList>
            <person name="Gilroy R."/>
            <person name="Ravi A."/>
            <person name="Getino M."/>
            <person name="Pursley I."/>
            <person name="Horton D.L."/>
            <person name="Alikhan N.F."/>
            <person name="Baker D."/>
            <person name="Gharbi K."/>
            <person name="Hall N."/>
            <person name="Watson M."/>
            <person name="Adriaenssens E.M."/>
            <person name="Foster-Nyarko E."/>
            <person name="Jarju S."/>
            <person name="Secka A."/>
            <person name="Antonio M."/>
            <person name="Oren A."/>
            <person name="Chaudhuri R.R."/>
            <person name="La Ragione R."/>
            <person name="Hildebrand F."/>
            <person name="Pallen M.J."/>
        </authorList>
    </citation>
    <scope>NUCLEOTIDE SEQUENCE</scope>
    <source>
        <strain evidence="2">G4-2901</strain>
    </source>
</reference>
<protein>
    <recommendedName>
        <fullName evidence="1">BT4734-like N-terminal domain-containing protein</fullName>
    </recommendedName>
</protein>
<gene>
    <name evidence="2" type="ORF">H9777_01445</name>
</gene>
<name>A0A948TA31_9BACT</name>
<dbReference type="EMBL" id="JAHLFW010000009">
    <property type="protein sequence ID" value="MBU3836996.1"/>
    <property type="molecule type" value="Genomic_DNA"/>
</dbReference>
<reference evidence="2" key="2">
    <citation type="submission" date="2021-04" db="EMBL/GenBank/DDBJ databases">
        <authorList>
            <person name="Gilroy R."/>
        </authorList>
    </citation>
    <scope>NUCLEOTIDE SEQUENCE</scope>
    <source>
        <strain evidence="2">G4-2901</strain>
    </source>
</reference>